<reference evidence="1 2" key="1">
    <citation type="journal article" date="2009" name="Genome Res.">
        <title>Complete genome of the cellulolytic thermophile Acidothermus cellulolyticus 11B provides insights into its ecophysiological and evolutionary adaptations.</title>
        <authorList>
            <person name="Barabote R.D."/>
            <person name="Xie G."/>
            <person name="Leu D.H."/>
            <person name="Normand P."/>
            <person name="Necsulea A."/>
            <person name="Daubin V."/>
            <person name="Medigue C."/>
            <person name="Adney W.S."/>
            <person name="Xu X.C."/>
            <person name="Lapidus A."/>
            <person name="Parales R.E."/>
            <person name="Detter C."/>
            <person name="Pujic P."/>
            <person name="Bruce D."/>
            <person name="Lavire C."/>
            <person name="Challacombe J.F."/>
            <person name="Brettin T.S."/>
            <person name="Berry A.M."/>
        </authorList>
    </citation>
    <scope>NUCLEOTIDE SEQUENCE [LARGE SCALE GENOMIC DNA]</scope>
    <source>
        <strain evidence="2">ATCC 43068 / DSM 8971 / 11B</strain>
    </source>
</reference>
<protein>
    <submittedName>
        <fullName evidence="1">OsmC family protein</fullName>
    </submittedName>
</protein>
<dbReference type="HOGENOM" id="CLU_100275_3_1_11"/>
<dbReference type="KEGG" id="ace:Acel_0541"/>
<dbReference type="STRING" id="351607.Acel_0541"/>
<dbReference type="PANTHER" id="PTHR39624:SF2">
    <property type="entry name" value="OSMC-LIKE PROTEIN"/>
    <property type="match status" value="1"/>
</dbReference>
<keyword evidence="2" id="KW-1185">Reference proteome</keyword>
<dbReference type="eggNOG" id="COG1765">
    <property type="taxonomic scope" value="Bacteria"/>
</dbReference>
<dbReference type="Proteomes" id="UP000008221">
    <property type="component" value="Chromosome"/>
</dbReference>
<dbReference type="InParanoid" id="A0LSA4"/>
<dbReference type="InterPro" id="IPR003718">
    <property type="entry name" value="OsmC/Ohr_fam"/>
</dbReference>
<name>A0LSA4_ACIC1</name>
<dbReference type="Gene3D" id="3.30.300.20">
    <property type="match status" value="1"/>
</dbReference>
<evidence type="ECO:0000313" key="1">
    <source>
        <dbReference type="EMBL" id="ABK52314.1"/>
    </source>
</evidence>
<accession>A0LSA4</accession>
<dbReference type="PANTHER" id="PTHR39624">
    <property type="entry name" value="PROTEIN INVOLVED IN RIMO-MEDIATED BETA-METHYLTHIOLATION OF RIBOSOMAL PROTEIN S12 YCAO"/>
    <property type="match status" value="1"/>
</dbReference>
<organism evidence="1 2">
    <name type="scientific">Acidothermus cellulolyticus (strain ATCC 43068 / DSM 8971 / 11B)</name>
    <dbReference type="NCBI Taxonomy" id="351607"/>
    <lineage>
        <taxon>Bacteria</taxon>
        <taxon>Bacillati</taxon>
        <taxon>Actinomycetota</taxon>
        <taxon>Actinomycetes</taxon>
        <taxon>Acidothermales</taxon>
        <taxon>Acidothermaceae</taxon>
        <taxon>Acidothermus</taxon>
    </lineage>
</organism>
<sequence>MTAEVTRAATDFGRAATDFGRVEISHVTGDRFTVRIRDHAVTVDQPKDAGGEDTGPTPTELFVASLAGCVGFYVRRALARRGHPTDGLAVTTTYRMGTNPARVAEVRITVALPGDYDADTLARLRAVAEHCTVHNSLRIPPSIEVELATTP</sequence>
<gene>
    <name evidence="1" type="ordered locus">Acel_0541</name>
</gene>
<evidence type="ECO:0000313" key="2">
    <source>
        <dbReference type="Proteomes" id="UP000008221"/>
    </source>
</evidence>
<dbReference type="InterPro" id="IPR036102">
    <property type="entry name" value="OsmC/Ohrsf"/>
</dbReference>
<dbReference type="SUPFAM" id="SSF82784">
    <property type="entry name" value="OsmC-like"/>
    <property type="match status" value="1"/>
</dbReference>
<proteinExistence type="predicted"/>
<dbReference type="RefSeq" id="WP_011719377.1">
    <property type="nucleotide sequence ID" value="NC_008578.1"/>
</dbReference>
<dbReference type="OrthoDB" id="9811389at2"/>
<dbReference type="InterPro" id="IPR015946">
    <property type="entry name" value="KH_dom-like_a/b"/>
</dbReference>
<dbReference type="Pfam" id="PF02566">
    <property type="entry name" value="OsmC"/>
    <property type="match status" value="1"/>
</dbReference>
<dbReference type="EMBL" id="CP000481">
    <property type="protein sequence ID" value="ABK52314.1"/>
    <property type="molecule type" value="Genomic_DNA"/>
</dbReference>
<dbReference type="AlphaFoldDB" id="A0LSA4"/>